<protein>
    <submittedName>
        <fullName evidence="12">Flp pilus assembly protein TadD</fullName>
    </submittedName>
</protein>
<proteinExistence type="inferred from homology"/>
<accession>A0A7W7NW44</accession>
<feature type="region of interest" description="Disordered" evidence="9">
    <location>
        <begin position="674"/>
        <end position="712"/>
    </location>
</feature>
<dbReference type="Pfam" id="PF13432">
    <property type="entry name" value="TPR_16"/>
    <property type="match status" value="2"/>
</dbReference>
<feature type="region of interest" description="Disordered" evidence="9">
    <location>
        <begin position="848"/>
        <end position="872"/>
    </location>
</feature>
<feature type="domain" description="Cellulose synthase operon C C-terminal" evidence="11">
    <location>
        <begin position="874"/>
        <end position="1219"/>
    </location>
</feature>
<dbReference type="Pfam" id="PF14559">
    <property type="entry name" value="TPR_19"/>
    <property type="match status" value="1"/>
</dbReference>
<dbReference type="AlphaFoldDB" id="A0A7W7NW44"/>
<gene>
    <name evidence="12" type="ORF">HNO88_001348</name>
</gene>
<feature type="chain" id="PRO_5031221778" evidence="10">
    <location>
        <begin position="28"/>
        <end position="1223"/>
    </location>
</feature>
<comment type="subcellular location">
    <subcellularLocation>
        <location evidence="1">Cell outer membrane</location>
        <topology evidence="1">Peripheral membrane protein</topology>
    </subcellularLocation>
</comment>
<dbReference type="SMART" id="SM00028">
    <property type="entry name" value="TPR"/>
    <property type="match status" value="5"/>
</dbReference>
<feature type="compositionally biased region" description="Low complexity" evidence="9">
    <location>
        <begin position="693"/>
        <end position="711"/>
    </location>
</feature>
<dbReference type="GO" id="GO:0006011">
    <property type="term" value="P:UDP-alpha-D-glucose metabolic process"/>
    <property type="evidence" value="ECO:0007669"/>
    <property type="project" value="InterPro"/>
</dbReference>
<evidence type="ECO:0000313" key="12">
    <source>
        <dbReference type="EMBL" id="MBB4858034.1"/>
    </source>
</evidence>
<dbReference type="InterPro" id="IPR011990">
    <property type="entry name" value="TPR-like_helical_dom_sf"/>
</dbReference>
<evidence type="ECO:0000256" key="1">
    <source>
        <dbReference type="ARBA" id="ARBA00004339"/>
    </source>
</evidence>
<dbReference type="PANTHER" id="PTHR44858:SF1">
    <property type="entry name" value="UDP-N-ACETYLGLUCOSAMINE--PEPTIDE N-ACETYLGLUCOSAMINYLTRANSFERASE SPINDLY-RELATED"/>
    <property type="match status" value="1"/>
</dbReference>
<evidence type="ECO:0000256" key="3">
    <source>
        <dbReference type="ARBA" id="ARBA00005886"/>
    </source>
</evidence>
<evidence type="ECO:0000256" key="2">
    <source>
        <dbReference type="ARBA" id="ARBA00005186"/>
    </source>
</evidence>
<dbReference type="RefSeq" id="WP_184243329.1">
    <property type="nucleotide sequence ID" value="NZ_JACHLR010000004.1"/>
</dbReference>
<dbReference type="SUPFAM" id="SSF48452">
    <property type="entry name" value="TPR-like"/>
    <property type="match status" value="2"/>
</dbReference>
<feature type="repeat" description="TPR" evidence="8">
    <location>
        <begin position="247"/>
        <end position="280"/>
    </location>
</feature>
<dbReference type="InterPro" id="IPR008410">
    <property type="entry name" value="BCSC_C"/>
</dbReference>
<comment type="caution">
    <text evidence="12">The sequence shown here is derived from an EMBL/GenBank/DDBJ whole genome shotgun (WGS) entry which is preliminary data.</text>
</comment>
<comment type="similarity">
    <text evidence="3">Belongs to the AcsC/BcsC family.</text>
</comment>
<feature type="region of interest" description="Disordered" evidence="9">
    <location>
        <begin position="61"/>
        <end position="129"/>
    </location>
</feature>
<organism evidence="12 13">
    <name type="scientific">Novosphingobium chloroacetimidivorans</name>
    <dbReference type="NCBI Taxonomy" id="1428314"/>
    <lineage>
        <taxon>Bacteria</taxon>
        <taxon>Pseudomonadati</taxon>
        <taxon>Pseudomonadota</taxon>
        <taxon>Alphaproteobacteria</taxon>
        <taxon>Sphingomonadales</taxon>
        <taxon>Sphingomonadaceae</taxon>
        <taxon>Novosphingobium</taxon>
    </lineage>
</organism>
<feature type="compositionally biased region" description="Low complexity" evidence="9">
    <location>
        <begin position="777"/>
        <end position="790"/>
    </location>
</feature>
<evidence type="ECO:0000313" key="13">
    <source>
        <dbReference type="Proteomes" id="UP000555448"/>
    </source>
</evidence>
<keyword evidence="7" id="KW-0135">Cellulose biosynthesis</keyword>
<evidence type="ECO:0000259" key="11">
    <source>
        <dbReference type="Pfam" id="PF05420"/>
    </source>
</evidence>
<dbReference type="Proteomes" id="UP000555448">
    <property type="component" value="Unassembled WGS sequence"/>
</dbReference>
<dbReference type="PRINTS" id="PR01441">
    <property type="entry name" value="CELLSNTHASEC"/>
</dbReference>
<dbReference type="GO" id="GO:0030244">
    <property type="term" value="P:cellulose biosynthetic process"/>
    <property type="evidence" value="ECO:0007669"/>
    <property type="project" value="UniProtKB-KW"/>
</dbReference>
<feature type="compositionally biased region" description="Low complexity" evidence="9">
    <location>
        <begin position="798"/>
        <end position="808"/>
    </location>
</feature>
<feature type="compositionally biased region" description="Low complexity" evidence="9">
    <location>
        <begin position="61"/>
        <end position="125"/>
    </location>
</feature>
<reference evidence="12 13" key="1">
    <citation type="submission" date="2020-08" db="EMBL/GenBank/DDBJ databases">
        <title>Functional genomics of gut bacteria from endangered species of beetles.</title>
        <authorList>
            <person name="Carlos-Shanley C."/>
        </authorList>
    </citation>
    <scope>NUCLEOTIDE SEQUENCE [LARGE SCALE GENOMIC DNA]</scope>
    <source>
        <strain evidence="12 13">S00245</strain>
    </source>
</reference>
<evidence type="ECO:0000256" key="9">
    <source>
        <dbReference type="SAM" id="MobiDB-lite"/>
    </source>
</evidence>
<dbReference type="UniPathway" id="UPA00694"/>
<keyword evidence="6 8" id="KW-0802">TPR repeat</keyword>
<evidence type="ECO:0000256" key="5">
    <source>
        <dbReference type="ARBA" id="ARBA00022737"/>
    </source>
</evidence>
<feature type="region of interest" description="Disordered" evidence="9">
    <location>
        <begin position="777"/>
        <end position="823"/>
    </location>
</feature>
<dbReference type="InterPro" id="IPR050498">
    <property type="entry name" value="Ycf3"/>
</dbReference>
<feature type="signal peptide" evidence="10">
    <location>
        <begin position="1"/>
        <end position="27"/>
    </location>
</feature>
<dbReference type="PANTHER" id="PTHR44858">
    <property type="entry name" value="TETRATRICOPEPTIDE REPEAT PROTEIN 6"/>
    <property type="match status" value="1"/>
</dbReference>
<dbReference type="EMBL" id="JACHLR010000004">
    <property type="protein sequence ID" value="MBB4858034.1"/>
    <property type="molecule type" value="Genomic_DNA"/>
</dbReference>
<evidence type="ECO:0000256" key="10">
    <source>
        <dbReference type="SAM" id="SignalP"/>
    </source>
</evidence>
<dbReference type="GO" id="GO:0009279">
    <property type="term" value="C:cell outer membrane"/>
    <property type="evidence" value="ECO:0007669"/>
    <property type="project" value="UniProtKB-SubCell"/>
</dbReference>
<dbReference type="PROSITE" id="PS50005">
    <property type="entry name" value="TPR"/>
    <property type="match status" value="1"/>
</dbReference>
<keyword evidence="4 10" id="KW-0732">Signal</keyword>
<comment type="pathway">
    <text evidence="2">Glycan metabolism; bacterial cellulose biosynthesis.</text>
</comment>
<dbReference type="Gene3D" id="1.25.40.10">
    <property type="entry name" value="Tetratricopeptide repeat domain"/>
    <property type="match status" value="3"/>
</dbReference>
<evidence type="ECO:0000256" key="4">
    <source>
        <dbReference type="ARBA" id="ARBA00022729"/>
    </source>
</evidence>
<evidence type="ECO:0000256" key="8">
    <source>
        <dbReference type="PROSITE-ProRule" id="PRU00339"/>
    </source>
</evidence>
<evidence type="ECO:0000256" key="6">
    <source>
        <dbReference type="ARBA" id="ARBA00022803"/>
    </source>
</evidence>
<name>A0A7W7NW44_9SPHN</name>
<keyword evidence="13" id="KW-1185">Reference proteome</keyword>
<keyword evidence="5" id="KW-0677">Repeat</keyword>
<dbReference type="InterPro" id="IPR003921">
    <property type="entry name" value="Cell_synth_C"/>
</dbReference>
<evidence type="ECO:0000256" key="7">
    <source>
        <dbReference type="ARBA" id="ARBA00022916"/>
    </source>
</evidence>
<sequence length="1223" mass="128469">MTRHASSLRLAVAALLVSTAGAGSALAASPAVDALVKQAQYWRSKGREDLAEQAMRRARALDPGAKAAAAVPAKPQAAAKPRATPAAKPAPAPARVEAKPAATPPVKTAAAKPAPAKPAPAKAAPAAPPASVRAGQARVAGYGALNSGSLDTAAAQFNKALAANRRDPEALGGLGLVRLRQQRFAEAADLLQQASGLGKPAQWASGLAAARFFAGIGQAREALAQGRLDEAQSQAEQLVRSGYPEPAPALELLGDIYDKQGRYADSADLYRQALQGGAQDDARLQSRAARGRALAAAERGDDFNAEREFQNGLLLDRNDPWIRYEFARYMVKRGRMSDAEGLLRSLTNAGSSDTTYAAALLNNDLGRTAEADRLMGMIPETQRTAPMRSFAIGVKVDAAIARTKQLASAGQQGQAVNVLRQLGQMEAVPSAKLPAIADALIDLGDQGAAVSLAQTAIDSGRLDMDGYAGVIGVLTRTGREDLAQMALQRASQVVGSGPEGQRAYARMGATLSVAQADRARLAGQYATAFDMLQSAYNAAPDNPQILSALGRLYQSGGMAARAAQTYQLVLGRNPRDKDALLGLAASAQTAGDNALSERAQNDVLKLYPQDYQVRLSLAQVERARGDERGAVRLLKDARSLYSGAGLAAGGNPFAGMGGAPAGAAGANPFRNQAGPMAPAPINPFALGGGARLPQQPAYPQPSYQPQSYGSGAASAPAQFMPAQYMPDQYTPAQFTPASYAPDGGSIMPAAYPADTYVAQPYQAPSYQAQAQSYPAQSYPAQSYPQQAYPAPSYPQPQYPQGYPQQAYPAPAPQGYPAPGYGAQAGSGVPASGGYPADPVLARIQSEISQLSEGAGPRADVSTSFRSRSGEKGLSKLSEIKGNVKLSTNVLDGRAYVSGEAVVIDAGRPAGSGLARFGRNGTPEAQGIVDELPSELVAADSQHRSGLAPAIGYESNAVKAEIGTTPIGMGKTKLTGRAEVSPKLGENSRVRAWVERKPVTDSVISYAGTRDPVTGERWGQVMRTGGGVGFSYDSNGNGFYAEGRYNRYRGENVRKNDGIEANAGGYLRLLQTAQSRLTAGINVNYQKYDNSQNYFTYGHGGYFSPQDFLSVSFPINYAMNTQSLELKASVTPGYQSYSQDEVPLYPTDPAAQAELDRLKVLNRDVRATYDSLSKTGFAVAAEASLYYRVGPNTRVGGEASYNTFGSYDEFRSTLGVRQTFGTTP</sequence>
<dbReference type="InterPro" id="IPR019734">
    <property type="entry name" value="TPR_rpt"/>
</dbReference>
<dbReference type="Pfam" id="PF05420">
    <property type="entry name" value="BCSC_C"/>
    <property type="match status" value="1"/>
</dbReference>